<evidence type="ECO:0000256" key="1">
    <source>
        <dbReference type="ARBA" id="ARBA00004571"/>
    </source>
</evidence>
<keyword evidence="8 10" id="KW-0472">Membrane</keyword>
<keyword evidence="6" id="KW-0732">Signal</keyword>
<evidence type="ECO:0000256" key="5">
    <source>
        <dbReference type="ARBA" id="ARBA00022692"/>
    </source>
</evidence>
<dbReference type="GO" id="GO:0033214">
    <property type="term" value="P:siderophore-iron import into cell"/>
    <property type="evidence" value="ECO:0007669"/>
    <property type="project" value="TreeGrafter"/>
</dbReference>
<dbReference type="PANTHER" id="PTHR30442">
    <property type="entry name" value="IRON III DICITRATE TRANSPORT PROTEIN FECA"/>
    <property type="match status" value="1"/>
</dbReference>
<evidence type="ECO:0000256" key="11">
    <source>
        <dbReference type="PROSITE-ProRule" id="PRU10144"/>
    </source>
</evidence>
<dbReference type="PROSITE" id="PS01156">
    <property type="entry name" value="TONB_DEPENDENT_REC_2"/>
    <property type="match status" value="1"/>
</dbReference>
<keyword evidence="7 12" id="KW-0798">TonB box</keyword>
<dbReference type="Gene3D" id="2.170.130.10">
    <property type="entry name" value="TonB-dependent receptor, plug domain"/>
    <property type="match status" value="1"/>
</dbReference>
<evidence type="ECO:0000256" key="7">
    <source>
        <dbReference type="ARBA" id="ARBA00023077"/>
    </source>
</evidence>
<evidence type="ECO:0000256" key="8">
    <source>
        <dbReference type="ARBA" id="ARBA00023136"/>
    </source>
</evidence>
<evidence type="ECO:0000259" key="13">
    <source>
        <dbReference type="Pfam" id="PF00593"/>
    </source>
</evidence>
<dbReference type="InterPro" id="IPR036942">
    <property type="entry name" value="Beta-barrel_TonB_sf"/>
</dbReference>
<keyword evidence="4 10" id="KW-1134">Transmembrane beta strand</keyword>
<evidence type="ECO:0000256" key="12">
    <source>
        <dbReference type="RuleBase" id="RU003357"/>
    </source>
</evidence>
<dbReference type="Proteomes" id="UP000185895">
    <property type="component" value="Unassembled WGS sequence"/>
</dbReference>
<reference evidence="15 16" key="1">
    <citation type="submission" date="2016-09" db="EMBL/GenBank/DDBJ databases">
        <authorList>
            <person name="Capua I."/>
            <person name="De Benedictis P."/>
            <person name="Joannis T."/>
            <person name="Lombin L.H."/>
            <person name="Cattoli G."/>
        </authorList>
    </citation>
    <scope>NUCLEOTIDE SEQUENCE [LARGE SCALE GENOMIC DNA]</scope>
    <source>
        <strain evidence="15 16">ANC 4671</strain>
    </source>
</reference>
<evidence type="ECO:0000313" key="16">
    <source>
        <dbReference type="Proteomes" id="UP000185895"/>
    </source>
</evidence>
<dbReference type="GO" id="GO:0015232">
    <property type="term" value="F:heme transmembrane transporter activity"/>
    <property type="evidence" value="ECO:0007669"/>
    <property type="project" value="InterPro"/>
</dbReference>
<evidence type="ECO:0000256" key="4">
    <source>
        <dbReference type="ARBA" id="ARBA00022452"/>
    </source>
</evidence>
<feature type="domain" description="TonB-dependent receptor plug" evidence="14">
    <location>
        <begin position="49"/>
        <end position="146"/>
    </location>
</feature>
<keyword evidence="9 10" id="KW-0998">Cell outer membrane</keyword>
<comment type="caution">
    <text evidence="15">The sequence shown here is derived from an EMBL/GenBank/DDBJ whole genome shotgun (WGS) entry which is preliminary data.</text>
</comment>
<dbReference type="PROSITE" id="PS52016">
    <property type="entry name" value="TONB_DEPENDENT_REC_3"/>
    <property type="match status" value="1"/>
</dbReference>
<comment type="subcellular location">
    <subcellularLocation>
        <location evidence="1 10">Cell outer membrane</location>
        <topology evidence="1 10">Multi-pass membrane protein</topology>
    </subcellularLocation>
</comment>
<keyword evidence="16" id="KW-1185">Reference proteome</keyword>
<evidence type="ECO:0000256" key="10">
    <source>
        <dbReference type="PROSITE-ProRule" id="PRU01360"/>
    </source>
</evidence>
<protein>
    <submittedName>
        <fullName evidence="15">TonB-dependent receptor</fullName>
    </submittedName>
</protein>
<dbReference type="AlphaFoldDB" id="A0A1E7R0C6"/>
<evidence type="ECO:0000256" key="3">
    <source>
        <dbReference type="ARBA" id="ARBA00022448"/>
    </source>
</evidence>
<dbReference type="Pfam" id="PF00593">
    <property type="entry name" value="TonB_dep_Rec_b-barrel"/>
    <property type="match status" value="1"/>
</dbReference>
<dbReference type="InterPro" id="IPR012910">
    <property type="entry name" value="Plug_dom"/>
</dbReference>
<gene>
    <name evidence="15" type="ORF">BJI46_14485</name>
</gene>
<dbReference type="InterPro" id="IPR037066">
    <property type="entry name" value="Plug_dom_sf"/>
</dbReference>
<feature type="domain" description="TonB-dependent receptor-like beta-barrel" evidence="13">
    <location>
        <begin position="252"/>
        <end position="721"/>
    </location>
</feature>
<feature type="short sequence motif" description="TonB C-terminal box" evidence="11">
    <location>
        <begin position="732"/>
        <end position="749"/>
    </location>
</feature>
<name>A0A1E7R0C6_9GAMM</name>
<evidence type="ECO:0000313" key="15">
    <source>
        <dbReference type="EMBL" id="OEY92754.1"/>
    </source>
</evidence>
<dbReference type="EMBL" id="MKKK01000058">
    <property type="protein sequence ID" value="OEY92754.1"/>
    <property type="molecule type" value="Genomic_DNA"/>
</dbReference>
<dbReference type="STRING" id="1262585.BJI46_14485"/>
<sequence length="749" mass="84697">MIVEKASSTSLQNNMVQTTESKNTTYQNFLYQMPAIVVKANGDATQFGQSQLTQTNIDRYQANNIAQLLDHLPSVSSAGSPRPGGQTINILGMGAVEDVPITVDDSLKTFDKYRQGSVFIEPEVLKTIAVNKGPHDVEIGNGGFGGSVVLDTRDATDFLKPDQQLGGFLKYSRYSNNNQNTYSGAVFAQSPNKVVDGLVYYTKRDSGEISRPDGTKFLYSAQDQNTYLAKFNIHLTDEQKISLKAMYSEHEGWEPFAAKRDQDAVPTAADIERYGYDEAWKRRLVYRDQDDASYSLGYEYQPKNNPYIHLKAVLSYSETKQHDSRLPSVSGSSSLLGNESWVNYENTAFKLTNISDLKTNYGDHQIKVGLQYLKMKQHSLMYDKTNASNANYNYGYYEPNYMPAGDQQMYSAFVEDKYQVGDVTITPSLRYDHITNRGYGNLAPRYNDLSAGHDYSARTYTGWSPRLALAWQQNNHLTWFANVSKTWRAPRVDEQYYVQSAATTVPSTSQYLKPEKMLAIRLGNEINFDGLFQDEDQLKVRLTYHHNRGKDEIFRNRSVFCQAQAEIIAQGGSASSSACNGNYDHGFYRNVTGYTIQGYEAEIFYEQPSFFAGLTYAYIRGQRDNSPVNPWFAQKTWIEEIPPRKATATLGVKVPEHRLVIGWRGTFVDRHDRSILNTDNSVGASGFALPRTSGYALHNIFAEWSPLKNDSVKVNLGIDNLFNKDYKMYLGEYMTGTGRDYKLSVSYQF</sequence>
<dbReference type="PANTHER" id="PTHR30442:SF0">
    <property type="entry name" value="FE(3+) DICITRATE TRANSPORT PROTEIN FECA"/>
    <property type="match status" value="1"/>
</dbReference>
<dbReference type="Pfam" id="PF07715">
    <property type="entry name" value="Plug"/>
    <property type="match status" value="1"/>
</dbReference>
<dbReference type="NCBIfam" id="TIGR01786">
    <property type="entry name" value="TonB-hemlactrns"/>
    <property type="match status" value="1"/>
</dbReference>
<dbReference type="Gene3D" id="2.40.170.20">
    <property type="entry name" value="TonB-dependent receptor, beta-barrel domain"/>
    <property type="match status" value="1"/>
</dbReference>
<evidence type="ECO:0000256" key="2">
    <source>
        <dbReference type="ARBA" id="ARBA00009810"/>
    </source>
</evidence>
<dbReference type="InterPro" id="IPR039426">
    <property type="entry name" value="TonB-dep_rcpt-like"/>
</dbReference>
<dbReference type="InterPro" id="IPR000531">
    <property type="entry name" value="Beta-barrel_TonB"/>
</dbReference>
<dbReference type="InterPro" id="IPR010949">
    <property type="entry name" value="TonB_Hb/transfer/lactofer_rcpt"/>
</dbReference>
<organism evidence="15 16">
    <name type="scientific">Acinetobacter qingfengensis</name>
    <dbReference type="NCBI Taxonomy" id="1262585"/>
    <lineage>
        <taxon>Bacteria</taxon>
        <taxon>Pseudomonadati</taxon>
        <taxon>Pseudomonadota</taxon>
        <taxon>Gammaproteobacteria</taxon>
        <taxon>Moraxellales</taxon>
        <taxon>Moraxellaceae</taxon>
        <taxon>Acinetobacter</taxon>
    </lineage>
</organism>
<evidence type="ECO:0000256" key="6">
    <source>
        <dbReference type="ARBA" id="ARBA00022729"/>
    </source>
</evidence>
<accession>A0A1E7R0C6</accession>
<proteinExistence type="inferred from homology"/>
<keyword evidence="5 10" id="KW-0812">Transmembrane</keyword>
<dbReference type="GO" id="GO:0009279">
    <property type="term" value="C:cell outer membrane"/>
    <property type="evidence" value="ECO:0007669"/>
    <property type="project" value="UniProtKB-SubCell"/>
</dbReference>
<dbReference type="CDD" id="cd01347">
    <property type="entry name" value="ligand_gated_channel"/>
    <property type="match status" value="1"/>
</dbReference>
<dbReference type="NCBIfam" id="TIGR01785">
    <property type="entry name" value="TonB-hemin"/>
    <property type="match status" value="1"/>
</dbReference>
<keyword evidence="3 10" id="KW-0813">Transport</keyword>
<comment type="similarity">
    <text evidence="2 10 12">Belongs to the TonB-dependent receptor family.</text>
</comment>
<dbReference type="InterPro" id="IPR011276">
    <property type="entry name" value="TonB_haem/Hb_rcpt"/>
</dbReference>
<evidence type="ECO:0000256" key="9">
    <source>
        <dbReference type="ARBA" id="ARBA00023237"/>
    </source>
</evidence>
<evidence type="ECO:0000259" key="14">
    <source>
        <dbReference type="Pfam" id="PF07715"/>
    </source>
</evidence>
<dbReference type="SUPFAM" id="SSF56935">
    <property type="entry name" value="Porins"/>
    <property type="match status" value="1"/>
</dbReference>
<keyword evidence="15" id="KW-0675">Receptor</keyword>
<dbReference type="InterPro" id="IPR010917">
    <property type="entry name" value="TonB_rcpt_CS"/>
</dbReference>